<dbReference type="GO" id="GO:0042273">
    <property type="term" value="P:ribosomal large subunit biogenesis"/>
    <property type="evidence" value="ECO:0007669"/>
    <property type="project" value="UniProtKB-UniRule"/>
</dbReference>
<dbReference type="KEGG" id="dpte:113788377"/>
<comment type="similarity">
    <text evidence="1">Belongs to the SDA1 family.</text>
</comment>
<keyword evidence="1" id="KW-0539">Nucleus</keyword>
<accession>A0A6P6XJC2</accession>
<organism evidence="3 4">
    <name type="scientific">Dermatophagoides pteronyssinus</name>
    <name type="common">European house dust mite</name>
    <dbReference type="NCBI Taxonomy" id="6956"/>
    <lineage>
        <taxon>Eukaryota</taxon>
        <taxon>Metazoa</taxon>
        <taxon>Ecdysozoa</taxon>
        <taxon>Arthropoda</taxon>
        <taxon>Chelicerata</taxon>
        <taxon>Arachnida</taxon>
        <taxon>Acari</taxon>
        <taxon>Acariformes</taxon>
        <taxon>Sarcoptiformes</taxon>
        <taxon>Astigmata</taxon>
        <taxon>Psoroptidia</taxon>
        <taxon>Analgoidea</taxon>
        <taxon>Pyroglyphidae</taxon>
        <taxon>Dermatophagoidinae</taxon>
        <taxon>Dermatophagoides</taxon>
    </lineage>
</organism>
<dbReference type="InParanoid" id="A0A6P6XJC2"/>
<dbReference type="GO" id="GO:0015031">
    <property type="term" value="P:protein transport"/>
    <property type="evidence" value="ECO:0007669"/>
    <property type="project" value="UniProtKB-KW"/>
</dbReference>
<dbReference type="PANTHER" id="PTHR12730">
    <property type="entry name" value="HSDA/SDA1-RELATED"/>
    <property type="match status" value="1"/>
</dbReference>
<reference evidence="4" key="1">
    <citation type="submission" date="2025-08" db="UniProtKB">
        <authorList>
            <consortium name="RefSeq"/>
        </authorList>
    </citation>
    <scope>IDENTIFICATION</scope>
    <source>
        <strain evidence="4">Airmid</strain>
    </source>
</reference>
<proteinExistence type="inferred from homology"/>
<keyword evidence="3" id="KW-1185">Reference proteome</keyword>
<dbReference type="InterPro" id="IPR027312">
    <property type="entry name" value="Sda1"/>
</dbReference>
<sequence>MEQICTNSFTVSLLQLQDGIKKTPTAYTEEFLLQWETFKSCIQLFENSPNSPNRDIAGLLQFLAHTSAFYSFQDKFVTIIDELLTKYFDIALNLIRKKHIIAKQSGMSIRQWLNQNIHEWIEISKLVLGHKKTDAINDCINKLAESDEAIDPAESISNDSEIDESDDENELLLSNVSYNEDEEADCITDSEDLEADTLDENSESNTDETTSDESDNESVFITHEHLAPARKSQRSNNKQLKQQERQVRKLSKHGGKDSNRAGITNRSMARNKPLAMLKQKREIREKNLVSAQEKMQKLRNHATLLKKQKHQKYRRI</sequence>
<name>A0A6P6XJC2_DERPT</name>
<evidence type="ECO:0000256" key="2">
    <source>
        <dbReference type="SAM" id="MobiDB-lite"/>
    </source>
</evidence>
<protein>
    <recommendedName>
        <fullName evidence="1">Protein SDA1</fullName>
    </recommendedName>
</protein>
<dbReference type="GO" id="GO:0000055">
    <property type="term" value="P:ribosomal large subunit export from nucleus"/>
    <property type="evidence" value="ECO:0007669"/>
    <property type="project" value="UniProtKB-UniRule"/>
</dbReference>
<dbReference type="PANTHER" id="PTHR12730:SF0">
    <property type="entry name" value="PROTEIN SDA1 HOMOLOG"/>
    <property type="match status" value="1"/>
</dbReference>
<evidence type="ECO:0000256" key="1">
    <source>
        <dbReference type="RuleBase" id="RU365057"/>
    </source>
</evidence>
<keyword evidence="1" id="KW-0690">Ribosome biogenesis</keyword>
<keyword evidence="1" id="KW-0653">Protein transport</keyword>
<dbReference type="RefSeq" id="XP_027193640.1">
    <property type="nucleotide sequence ID" value="XM_027337839.1"/>
</dbReference>
<feature type="compositionally biased region" description="Acidic residues" evidence="2">
    <location>
        <begin position="190"/>
        <end position="216"/>
    </location>
</feature>
<comment type="function">
    <text evidence="1">Required for 60S pre-ribosomal subunits export to the cytoplasm.</text>
</comment>
<dbReference type="Proteomes" id="UP000515146">
    <property type="component" value="Unplaced"/>
</dbReference>
<comment type="subcellular location">
    <subcellularLocation>
        <location evidence="1">Nucleus</location>
        <location evidence="1">Nucleolus</location>
    </subcellularLocation>
</comment>
<feature type="region of interest" description="Disordered" evidence="2">
    <location>
        <begin position="190"/>
        <end position="280"/>
    </location>
</feature>
<keyword evidence="1" id="KW-0813">Transport</keyword>
<dbReference type="GO" id="GO:0005730">
    <property type="term" value="C:nucleolus"/>
    <property type="evidence" value="ECO:0007669"/>
    <property type="project" value="UniProtKB-SubCell"/>
</dbReference>
<dbReference type="OrthoDB" id="7610793at2759"/>
<evidence type="ECO:0000313" key="3">
    <source>
        <dbReference type="Proteomes" id="UP000515146"/>
    </source>
</evidence>
<evidence type="ECO:0000313" key="4">
    <source>
        <dbReference type="RefSeq" id="XP_027193640.1"/>
    </source>
</evidence>
<dbReference type="AlphaFoldDB" id="A0A6P6XJC2"/>
<gene>
    <name evidence="4" type="primary">LOC113788377</name>
</gene>